<dbReference type="EMBL" id="LAZR01045846">
    <property type="protein sequence ID" value="KKK97899.1"/>
    <property type="molecule type" value="Genomic_DNA"/>
</dbReference>
<name>A0A0F9C635_9ZZZZ</name>
<reference evidence="1" key="1">
    <citation type="journal article" date="2015" name="Nature">
        <title>Complex archaea that bridge the gap between prokaryotes and eukaryotes.</title>
        <authorList>
            <person name="Spang A."/>
            <person name="Saw J.H."/>
            <person name="Jorgensen S.L."/>
            <person name="Zaremba-Niedzwiedzka K."/>
            <person name="Martijn J."/>
            <person name="Lind A.E."/>
            <person name="van Eijk R."/>
            <person name="Schleper C."/>
            <person name="Guy L."/>
            <person name="Ettema T.J."/>
        </authorList>
    </citation>
    <scope>NUCLEOTIDE SEQUENCE</scope>
</reference>
<proteinExistence type="predicted"/>
<accession>A0A0F9C635</accession>
<comment type="caution">
    <text evidence="1">The sequence shown here is derived from an EMBL/GenBank/DDBJ whole genome shotgun (WGS) entry which is preliminary data.</text>
</comment>
<dbReference type="AlphaFoldDB" id="A0A0F9C635"/>
<evidence type="ECO:0000313" key="1">
    <source>
        <dbReference type="EMBL" id="KKK97899.1"/>
    </source>
</evidence>
<organism evidence="1">
    <name type="scientific">marine sediment metagenome</name>
    <dbReference type="NCBI Taxonomy" id="412755"/>
    <lineage>
        <taxon>unclassified sequences</taxon>
        <taxon>metagenomes</taxon>
        <taxon>ecological metagenomes</taxon>
    </lineage>
</organism>
<protein>
    <submittedName>
        <fullName evidence="1">Uncharacterized protein</fullName>
    </submittedName>
</protein>
<feature type="non-terminal residue" evidence="1">
    <location>
        <position position="1"/>
    </location>
</feature>
<gene>
    <name evidence="1" type="ORF">LCGC14_2648150</name>
</gene>
<sequence>TGRSARAVALEDYAWTLWTFLMLMDLEETEDLGREAEAIMAAERTAIAFHQPKLLARERREFRMKLAIAGQVEDAFSAAQRITAKLEKGLSHRH</sequence>